<reference evidence="1 2" key="1">
    <citation type="submission" date="2016-05" db="EMBL/GenBank/DDBJ databases">
        <title>Microbial solvent formation.</title>
        <authorList>
            <person name="Poehlein A."/>
            <person name="Montoya Solano J.D."/>
            <person name="Flitsch S."/>
            <person name="Krabben P."/>
            <person name="Duerre P."/>
            <person name="Daniel R."/>
        </authorList>
    </citation>
    <scope>NUCLEOTIDE SEQUENCE [LARGE SCALE GENOMIC DNA]</scope>
    <source>
        <strain evidence="1 2">DSM 2619</strain>
    </source>
</reference>
<comment type="caution">
    <text evidence="1">The sequence shown here is derived from an EMBL/GenBank/DDBJ whole genome shotgun (WGS) entry which is preliminary data.</text>
</comment>
<dbReference type="EMBL" id="LZZM01000220">
    <property type="protein sequence ID" value="OOM72732.1"/>
    <property type="molecule type" value="Genomic_DNA"/>
</dbReference>
<sequence>MNKLFIKTFAKKIIQILIYGQEYKAPEYAYIPVNQTPKKNIYDNKFQR</sequence>
<dbReference type="Proteomes" id="UP000190890">
    <property type="component" value="Unassembled WGS sequence"/>
</dbReference>
<name>A0A1S8T4Z3_9CLOT</name>
<protein>
    <submittedName>
        <fullName evidence="1">Uncharacterized protein</fullName>
    </submittedName>
</protein>
<accession>A0A1S8T4Z3</accession>
<dbReference type="AlphaFoldDB" id="A0A1S8T4Z3"/>
<evidence type="ECO:0000313" key="2">
    <source>
        <dbReference type="Proteomes" id="UP000190890"/>
    </source>
</evidence>
<gene>
    <name evidence="1" type="ORF">CLPUN_46470</name>
</gene>
<evidence type="ECO:0000313" key="1">
    <source>
        <dbReference type="EMBL" id="OOM72732.1"/>
    </source>
</evidence>
<keyword evidence="2" id="KW-1185">Reference proteome</keyword>
<organism evidence="1 2">
    <name type="scientific">Clostridium puniceum</name>
    <dbReference type="NCBI Taxonomy" id="29367"/>
    <lineage>
        <taxon>Bacteria</taxon>
        <taxon>Bacillati</taxon>
        <taxon>Bacillota</taxon>
        <taxon>Clostridia</taxon>
        <taxon>Eubacteriales</taxon>
        <taxon>Clostridiaceae</taxon>
        <taxon>Clostridium</taxon>
    </lineage>
</organism>
<proteinExistence type="predicted"/>
<dbReference type="RefSeq" id="WP_198944398.1">
    <property type="nucleotide sequence ID" value="NZ_LZZM01000220.1"/>
</dbReference>